<reference evidence="4" key="1">
    <citation type="submission" date="2020-09" db="EMBL/GenBank/DDBJ databases">
        <title>Secondary metabolite and genome analysis of marine Streptomyces chumphonensis KK1-2T.</title>
        <authorList>
            <person name="Phongsopitanun W."/>
            <person name="Kanchanasin P."/>
            <person name="Pittayakhajonwut P."/>
            <person name="Suwanborirux K."/>
            <person name="Tanasupawat S."/>
        </authorList>
    </citation>
    <scope>NUCLEOTIDE SEQUENCE</scope>
    <source>
        <strain evidence="4">KK1-2</strain>
    </source>
</reference>
<dbReference type="Pfam" id="PF00440">
    <property type="entry name" value="TetR_N"/>
    <property type="match status" value="1"/>
</dbReference>
<dbReference type="PROSITE" id="PS50977">
    <property type="entry name" value="HTH_TETR_2"/>
    <property type="match status" value="1"/>
</dbReference>
<dbReference type="InterPro" id="IPR009057">
    <property type="entry name" value="Homeodomain-like_sf"/>
</dbReference>
<feature type="DNA-binding region" description="H-T-H motif" evidence="2">
    <location>
        <begin position="25"/>
        <end position="44"/>
    </location>
</feature>
<name>A0A927IE30_9ACTN</name>
<organism evidence="4 5">
    <name type="scientific">Streptomyces chumphonensis</name>
    <dbReference type="NCBI Taxonomy" id="1214925"/>
    <lineage>
        <taxon>Bacteria</taxon>
        <taxon>Bacillati</taxon>
        <taxon>Actinomycetota</taxon>
        <taxon>Actinomycetes</taxon>
        <taxon>Kitasatosporales</taxon>
        <taxon>Streptomycetaceae</taxon>
        <taxon>Streptomyces</taxon>
    </lineage>
</organism>
<proteinExistence type="predicted"/>
<protein>
    <submittedName>
        <fullName evidence="4">TetR/AcrR family transcriptional regulator</fullName>
    </submittedName>
</protein>
<feature type="domain" description="HTH tetR-type" evidence="3">
    <location>
        <begin position="2"/>
        <end position="62"/>
    </location>
</feature>
<dbReference type="InterPro" id="IPR001647">
    <property type="entry name" value="HTH_TetR"/>
</dbReference>
<dbReference type="Proteomes" id="UP000632289">
    <property type="component" value="Unassembled WGS sequence"/>
</dbReference>
<evidence type="ECO:0000256" key="1">
    <source>
        <dbReference type="ARBA" id="ARBA00023125"/>
    </source>
</evidence>
<dbReference type="RefSeq" id="WP_191211033.1">
    <property type="nucleotide sequence ID" value="NZ_BAABKL010000033.1"/>
</dbReference>
<dbReference type="GO" id="GO:0003677">
    <property type="term" value="F:DNA binding"/>
    <property type="evidence" value="ECO:0007669"/>
    <property type="project" value="UniProtKB-UniRule"/>
</dbReference>
<dbReference type="SUPFAM" id="SSF46689">
    <property type="entry name" value="Homeodomain-like"/>
    <property type="match status" value="1"/>
</dbReference>
<gene>
    <name evidence="4" type="ORF">IF129_19605</name>
</gene>
<sequence length="200" mass="20482">MPSARESLLIAAQSALAAQPWATVRMVEVAAAAGVSRQTLYNEFRTKEGLGAALVARQVDGFVTGAADAVTAARRSGGDPAVCCAAAAVWILCRAREEPLVRAALTGFWNSRLPLPEVPPAQVVERLAAGILDALSGEGGAELRRACEAGLRLALSYVVVPPTEPDAPARVAAVVSALLSGSSVRGGLPAPDAGPPTRRP</sequence>
<evidence type="ECO:0000313" key="5">
    <source>
        <dbReference type="Proteomes" id="UP000632289"/>
    </source>
</evidence>
<comment type="caution">
    <text evidence="4">The sequence shown here is derived from an EMBL/GenBank/DDBJ whole genome shotgun (WGS) entry which is preliminary data.</text>
</comment>
<evidence type="ECO:0000256" key="2">
    <source>
        <dbReference type="PROSITE-ProRule" id="PRU00335"/>
    </source>
</evidence>
<evidence type="ECO:0000259" key="3">
    <source>
        <dbReference type="PROSITE" id="PS50977"/>
    </source>
</evidence>
<dbReference type="EMBL" id="JACXYU010000011">
    <property type="protein sequence ID" value="MBD3933752.1"/>
    <property type="molecule type" value="Genomic_DNA"/>
</dbReference>
<keyword evidence="5" id="KW-1185">Reference proteome</keyword>
<evidence type="ECO:0000313" key="4">
    <source>
        <dbReference type="EMBL" id="MBD3933752.1"/>
    </source>
</evidence>
<accession>A0A927IE30</accession>
<dbReference type="Gene3D" id="1.10.357.10">
    <property type="entry name" value="Tetracycline Repressor, domain 2"/>
    <property type="match status" value="1"/>
</dbReference>
<dbReference type="AlphaFoldDB" id="A0A927IE30"/>
<keyword evidence="1 2" id="KW-0238">DNA-binding</keyword>